<sequence length="312" mass="34747">MRPVIQTNLSAIPNRLAEHDQWVCWRYARPSSGNQHRWCKVPISPNTGKPAKVTSPSSWSDLGSAITCFEESDSNLDGIGFVFTHDDPFVGIDLDNCFDMNSGGMTPWAQLLVDELDSYTEVSPSGTGVKCILRSSKKVLGRRKSSPGIEIYSSGRFFTITGDQIGNQPEPVDRTEQILKVHAEHFPVAGSQISAINYQPTNLLTTPDSQIIKSAVSARNGTKFRDLMLGCLSHHQNNHSEADLGLCRILAFWCGPNPCQIDRLFRKSKLFRDKWDQSHFADGTTYGQATVQRAILAQGGTFFRWKIGKNRK</sequence>
<gene>
    <name evidence="2" type="ORF">Pan161_18240</name>
</gene>
<dbReference type="RefSeq" id="WP_390620733.1">
    <property type="nucleotide sequence ID" value="NZ_CP036343.1"/>
</dbReference>
<keyword evidence="3" id="KW-1185">Reference proteome</keyword>
<dbReference type="Proteomes" id="UP000316855">
    <property type="component" value="Chromosome"/>
</dbReference>
<dbReference type="AlphaFoldDB" id="A0A517VAZ0"/>
<accession>A0A517VAZ0</accession>
<organism evidence="2 3">
    <name type="scientific">Gimesia algae</name>
    <dbReference type="NCBI Taxonomy" id="2527971"/>
    <lineage>
        <taxon>Bacteria</taxon>
        <taxon>Pseudomonadati</taxon>
        <taxon>Planctomycetota</taxon>
        <taxon>Planctomycetia</taxon>
        <taxon>Planctomycetales</taxon>
        <taxon>Planctomycetaceae</taxon>
        <taxon>Gimesia</taxon>
    </lineage>
</organism>
<dbReference type="KEGG" id="gax:Pan161_18240"/>
<dbReference type="Pfam" id="PF22763">
    <property type="entry name" value="NrS1-1_pol-like_HBD"/>
    <property type="match status" value="1"/>
</dbReference>
<proteinExistence type="predicted"/>
<name>A0A517VAZ0_9PLAN</name>
<protein>
    <recommendedName>
        <fullName evidence="1">NrS-1 polymerase-like HBD domain-containing protein</fullName>
    </recommendedName>
</protein>
<dbReference type="EMBL" id="CP036343">
    <property type="protein sequence ID" value="QDT90174.1"/>
    <property type="molecule type" value="Genomic_DNA"/>
</dbReference>
<feature type="domain" description="NrS-1 polymerase-like HBD" evidence="1">
    <location>
        <begin position="239"/>
        <end position="297"/>
    </location>
</feature>
<evidence type="ECO:0000259" key="1">
    <source>
        <dbReference type="Pfam" id="PF22763"/>
    </source>
</evidence>
<evidence type="ECO:0000313" key="2">
    <source>
        <dbReference type="EMBL" id="QDT90174.1"/>
    </source>
</evidence>
<dbReference type="InterPro" id="IPR054468">
    <property type="entry name" value="NrSPol-like_HBD"/>
</dbReference>
<evidence type="ECO:0000313" key="3">
    <source>
        <dbReference type="Proteomes" id="UP000316855"/>
    </source>
</evidence>
<reference evidence="2 3" key="1">
    <citation type="submission" date="2019-02" db="EMBL/GenBank/DDBJ databases">
        <title>Deep-cultivation of Planctomycetes and their phenomic and genomic characterization uncovers novel biology.</title>
        <authorList>
            <person name="Wiegand S."/>
            <person name="Jogler M."/>
            <person name="Boedeker C."/>
            <person name="Pinto D."/>
            <person name="Vollmers J."/>
            <person name="Rivas-Marin E."/>
            <person name="Kohn T."/>
            <person name="Peeters S.H."/>
            <person name="Heuer A."/>
            <person name="Rast P."/>
            <person name="Oberbeckmann S."/>
            <person name="Bunk B."/>
            <person name="Jeske O."/>
            <person name="Meyerdierks A."/>
            <person name="Storesund J.E."/>
            <person name="Kallscheuer N."/>
            <person name="Luecker S."/>
            <person name="Lage O.M."/>
            <person name="Pohl T."/>
            <person name="Merkel B.J."/>
            <person name="Hornburger P."/>
            <person name="Mueller R.-W."/>
            <person name="Bruemmer F."/>
            <person name="Labrenz M."/>
            <person name="Spormann A.M."/>
            <person name="Op den Camp H."/>
            <person name="Overmann J."/>
            <person name="Amann R."/>
            <person name="Jetten M.S.M."/>
            <person name="Mascher T."/>
            <person name="Medema M.H."/>
            <person name="Devos D.P."/>
            <person name="Kaster A.-K."/>
            <person name="Ovreas L."/>
            <person name="Rohde M."/>
            <person name="Galperin M.Y."/>
            <person name="Jogler C."/>
        </authorList>
    </citation>
    <scope>NUCLEOTIDE SEQUENCE [LARGE SCALE GENOMIC DNA]</scope>
    <source>
        <strain evidence="2 3">Pan161</strain>
    </source>
</reference>